<dbReference type="Proteomes" id="UP000034764">
    <property type="component" value="Unassembled WGS sequence"/>
</dbReference>
<comment type="caution">
    <text evidence="2">The sequence shown here is derived from an EMBL/GenBank/DDBJ whole genome shotgun (WGS) entry which is preliminary data.</text>
</comment>
<feature type="compositionally biased region" description="Basic and acidic residues" evidence="1">
    <location>
        <begin position="70"/>
        <end position="81"/>
    </location>
</feature>
<evidence type="ECO:0000256" key="1">
    <source>
        <dbReference type="SAM" id="MobiDB-lite"/>
    </source>
</evidence>
<evidence type="ECO:0000313" key="2">
    <source>
        <dbReference type="EMBL" id="KKR23711.1"/>
    </source>
</evidence>
<proteinExistence type="predicted"/>
<name>A0A0G0PEX1_9BACT</name>
<reference evidence="2 3" key="1">
    <citation type="journal article" date="2015" name="Nature">
        <title>rRNA introns, odd ribosomes, and small enigmatic genomes across a large radiation of phyla.</title>
        <authorList>
            <person name="Brown C.T."/>
            <person name="Hug L.A."/>
            <person name="Thomas B.C."/>
            <person name="Sharon I."/>
            <person name="Castelle C.J."/>
            <person name="Singh A."/>
            <person name="Wilkins M.J."/>
            <person name="Williams K.H."/>
            <person name="Banfield J.F."/>
        </authorList>
    </citation>
    <scope>NUCLEOTIDE SEQUENCE [LARGE SCALE GENOMIC DNA]</scope>
</reference>
<evidence type="ECO:0000313" key="3">
    <source>
        <dbReference type="Proteomes" id="UP000034764"/>
    </source>
</evidence>
<sequence length="81" mass="9209">MTNNKELPSREELQEEFRGAKILRDIQRALKESGIDISIEAVKATVDEYERLHSEPLPESDSQEILVDGDMVRSHLDNGSE</sequence>
<dbReference type="AlphaFoldDB" id="A0A0G0PEX1"/>
<dbReference type="EMBL" id="LBXD01000009">
    <property type="protein sequence ID" value="KKR23711.1"/>
    <property type="molecule type" value="Genomic_DNA"/>
</dbReference>
<gene>
    <name evidence="2" type="ORF">UT53_C0009G0005</name>
</gene>
<protein>
    <submittedName>
        <fullName evidence="2">Uncharacterized protein</fullName>
    </submittedName>
</protein>
<accession>A0A0G0PEX1</accession>
<organism evidence="2 3">
    <name type="scientific">Candidatus Yanofskybacteria bacterium GW2011_GWD2_39_48</name>
    <dbReference type="NCBI Taxonomy" id="1619031"/>
    <lineage>
        <taxon>Bacteria</taxon>
        <taxon>Candidatus Yanofskyibacteriota</taxon>
    </lineage>
</organism>
<feature type="region of interest" description="Disordered" evidence="1">
    <location>
        <begin position="54"/>
        <end position="81"/>
    </location>
</feature>